<keyword evidence="4" id="KW-1185">Reference proteome</keyword>
<organism evidence="3 4">
    <name type="scientific">Passalora fulva</name>
    <name type="common">Tomato leaf mold</name>
    <name type="synonym">Cladosporium fulvum</name>
    <dbReference type="NCBI Taxonomy" id="5499"/>
    <lineage>
        <taxon>Eukaryota</taxon>
        <taxon>Fungi</taxon>
        <taxon>Dikarya</taxon>
        <taxon>Ascomycota</taxon>
        <taxon>Pezizomycotina</taxon>
        <taxon>Dothideomycetes</taxon>
        <taxon>Dothideomycetidae</taxon>
        <taxon>Mycosphaerellales</taxon>
        <taxon>Mycosphaerellaceae</taxon>
        <taxon>Fulvia</taxon>
    </lineage>
</organism>
<evidence type="ECO:0000256" key="1">
    <source>
        <dbReference type="SAM" id="MobiDB-lite"/>
    </source>
</evidence>
<reference evidence="3" key="2">
    <citation type="journal article" date="2022" name="Microb. Genom.">
        <title>A chromosome-scale genome assembly of the tomato pathogen Cladosporium fulvum reveals a compartmentalized genome architecture and the presence of a dispensable chromosome.</title>
        <authorList>
            <person name="Zaccaron A.Z."/>
            <person name="Chen L.H."/>
            <person name="Samaras A."/>
            <person name="Stergiopoulos I."/>
        </authorList>
    </citation>
    <scope>NUCLEOTIDE SEQUENCE</scope>
    <source>
        <strain evidence="3">Race5_Kim</strain>
    </source>
</reference>
<reference evidence="3" key="1">
    <citation type="submission" date="2021-12" db="EMBL/GenBank/DDBJ databases">
        <authorList>
            <person name="Zaccaron A."/>
            <person name="Stergiopoulos I."/>
        </authorList>
    </citation>
    <scope>NUCLEOTIDE SEQUENCE</scope>
    <source>
        <strain evidence="3">Race5_Kim</strain>
    </source>
</reference>
<proteinExistence type="predicted"/>
<dbReference type="KEGG" id="ffu:CLAFUR5_12324"/>
<gene>
    <name evidence="3" type="ORF">CLAFUR5_12324</name>
</gene>
<accession>A0A9Q8PHY6</accession>
<dbReference type="RefSeq" id="XP_047767123.1">
    <property type="nucleotide sequence ID" value="XM_047911472.1"/>
</dbReference>
<dbReference type="GeneID" id="71992202"/>
<dbReference type="AlphaFoldDB" id="A0A9Q8PHY6"/>
<sequence>MSTTALVVSKDSDGTGTPCNKPRAVRNDEVLKLEMAKQFESVINRLGLNTANLTFETRTQLPRGYSCWLVPRVQRDPNGGTYEDKYVAGHPSGGLFLSFVAFLDHFCWLQFYGLAKGCSCCLCTGKKREKSEGLRTPAPTFKPVLQVVVLPPVGAAAPPSANIATLAAPVTGTLPVALPIFTATAVPAAATAAASNSAAQEMMELDEDDFDEILPPNPLDEIPKVTATAYDAEQSSLMSDEERTNAFQHKDFRGQEPGKQFNILSPDDDIEEIKKHASIALEQVELGDGVELFTAEEMMAIDWEYFEGESLPSYGTGIYEAAGVGGRSRLAERLYARLREHS</sequence>
<evidence type="ECO:0000313" key="4">
    <source>
        <dbReference type="Proteomes" id="UP000756132"/>
    </source>
</evidence>
<name>A0A9Q8PHY6_PASFU</name>
<feature type="region of interest" description="Disordered" evidence="1">
    <location>
        <begin position="1"/>
        <end position="20"/>
    </location>
</feature>
<dbReference type="InterPro" id="IPR031915">
    <property type="entry name" value="Clr2_N"/>
</dbReference>
<dbReference type="EMBL" id="CP090172">
    <property type="protein sequence ID" value="UJO22757.1"/>
    <property type="molecule type" value="Genomic_DNA"/>
</dbReference>
<evidence type="ECO:0000313" key="3">
    <source>
        <dbReference type="EMBL" id="UJO22757.1"/>
    </source>
</evidence>
<dbReference type="Proteomes" id="UP000756132">
    <property type="component" value="Chromosome 10"/>
</dbReference>
<feature type="domain" description="Cryptic loci regulator 2 N-terminal" evidence="2">
    <location>
        <begin position="60"/>
        <end position="123"/>
    </location>
</feature>
<dbReference type="Pfam" id="PF16761">
    <property type="entry name" value="Clr2_transil"/>
    <property type="match status" value="1"/>
</dbReference>
<protein>
    <recommendedName>
        <fullName evidence="2">Cryptic loci regulator 2 N-terminal domain-containing protein</fullName>
    </recommendedName>
</protein>
<evidence type="ECO:0000259" key="2">
    <source>
        <dbReference type="Pfam" id="PF16761"/>
    </source>
</evidence>